<evidence type="ECO:0000313" key="2">
    <source>
        <dbReference type="Proteomes" id="UP000237105"/>
    </source>
</evidence>
<name>A0A2P5A3U4_PARAD</name>
<reference evidence="2" key="1">
    <citation type="submission" date="2016-06" db="EMBL/GenBank/DDBJ databases">
        <title>Parallel loss of symbiosis genes in relatives of nitrogen-fixing non-legume Parasponia.</title>
        <authorList>
            <person name="Van Velzen R."/>
            <person name="Holmer R."/>
            <person name="Bu F."/>
            <person name="Rutten L."/>
            <person name="Van Zeijl A."/>
            <person name="Liu W."/>
            <person name="Santuari L."/>
            <person name="Cao Q."/>
            <person name="Sharma T."/>
            <person name="Shen D."/>
            <person name="Roswanjaya Y."/>
            <person name="Wardhani T."/>
            <person name="Kalhor M.S."/>
            <person name="Jansen J."/>
            <person name="Van den Hoogen J."/>
            <person name="Gungor B."/>
            <person name="Hartog M."/>
            <person name="Hontelez J."/>
            <person name="Verver J."/>
            <person name="Yang W.-C."/>
            <person name="Schijlen E."/>
            <person name="Repin R."/>
            <person name="Schilthuizen M."/>
            <person name="Schranz E."/>
            <person name="Heidstra R."/>
            <person name="Miyata K."/>
            <person name="Fedorova E."/>
            <person name="Kohlen W."/>
            <person name="Bisseling T."/>
            <person name="Smit S."/>
            <person name="Geurts R."/>
        </authorList>
    </citation>
    <scope>NUCLEOTIDE SEQUENCE [LARGE SCALE GENOMIC DNA]</scope>
    <source>
        <strain evidence="2">cv. WU1-14</strain>
    </source>
</reference>
<organism evidence="1 2">
    <name type="scientific">Parasponia andersonii</name>
    <name type="common">Sponia andersonii</name>
    <dbReference type="NCBI Taxonomy" id="3476"/>
    <lineage>
        <taxon>Eukaryota</taxon>
        <taxon>Viridiplantae</taxon>
        <taxon>Streptophyta</taxon>
        <taxon>Embryophyta</taxon>
        <taxon>Tracheophyta</taxon>
        <taxon>Spermatophyta</taxon>
        <taxon>Magnoliopsida</taxon>
        <taxon>eudicotyledons</taxon>
        <taxon>Gunneridae</taxon>
        <taxon>Pentapetalae</taxon>
        <taxon>rosids</taxon>
        <taxon>fabids</taxon>
        <taxon>Rosales</taxon>
        <taxon>Cannabaceae</taxon>
        <taxon>Parasponia</taxon>
    </lineage>
</organism>
<sequence>MTTFNPGKMELRYTYLDDPYDDTNPTRPVLGRMVARIVAGDEKIEMGQNDISGFFRQYRWRQQAARGDGASWQLGEGLLAGLGGERWPEAILRWCGRERSERGEKKRVRGEREKKRGDWLSRATWPNLIGLCNF</sequence>
<accession>A0A2P5A3U4</accession>
<evidence type="ECO:0000313" key="1">
    <source>
        <dbReference type="EMBL" id="PON31202.1"/>
    </source>
</evidence>
<dbReference type="EMBL" id="JXTB01001306">
    <property type="protein sequence ID" value="PON31202.1"/>
    <property type="molecule type" value="Genomic_DNA"/>
</dbReference>
<gene>
    <name evidence="1" type="ORF">PanWU01x14_371660</name>
</gene>
<protein>
    <submittedName>
        <fullName evidence="1">Uncharacterized protein</fullName>
    </submittedName>
</protein>
<dbReference type="Proteomes" id="UP000237105">
    <property type="component" value="Unassembled WGS sequence"/>
</dbReference>
<comment type="caution">
    <text evidence="1">The sequence shown here is derived from an EMBL/GenBank/DDBJ whole genome shotgun (WGS) entry which is preliminary data.</text>
</comment>
<dbReference type="AlphaFoldDB" id="A0A2P5A3U4"/>
<keyword evidence="2" id="KW-1185">Reference proteome</keyword>
<proteinExistence type="predicted"/>